<sequence length="124" mass="13307">MSDAGLWDSEPPLQKLPEGETRIFPPDGVNASGVQWREASRGVATGNGGGFAESHDGAINALDHTTGRKICNGTDTSMQPGCFSLVTTVRECFRRTMILKFVCLKPLAEFVKSNLEPGAQVGRL</sequence>
<evidence type="ECO:0000313" key="2">
    <source>
        <dbReference type="EMBL" id="KAJ8058188.1"/>
    </source>
</evidence>
<dbReference type="EMBL" id="JAPEIS010000016">
    <property type="protein sequence ID" value="KAJ8058188.1"/>
    <property type="molecule type" value="Genomic_DNA"/>
</dbReference>
<evidence type="ECO:0000313" key="3">
    <source>
        <dbReference type="Proteomes" id="UP001152300"/>
    </source>
</evidence>
<organism evidence="2 3">
    <name type="scientific">Sclerotinia nivalis</name>
    <dbReference type="NCBI Taxonomy" id="352851"/>
    <lineage>
        <taxon>Eukaryota</taxon>
        <taxon>Fungi</taxon>
        <taxon>Dikarya</taxon>
        <taxon>Ascomycota</taxon>
        <taxon>Pezizomycotina</taxon>
        <taxon>Leotiomycetes</taxon>
        <taxon>Helotiales</taxon>
        <taxon>Sclerotiniaceae</taxon>
        <taxon>Sclerotinia</taxon>
    </lineage>
</organism>
<name>A0A9X0DEU1_9HELO</name>
<proteinExistence type="predicted"/>
<gene>
    <name evidence="2" type="ORF">OCU04_012387</name>
</gene>
<dbReference type="Proteomes" id="UP001152300">
    <property type="component" value="Unassembled WGS sequence"/>
</dbReference>
<reference evidence="2" key="1">
    <citation type="submission" date="2022-11" db="EMBL/GenBank/DDBJ databases">
        <title>Genome Resource of Sclerotinia nivalis Strain SnTB1, a Plant Pathogen Isolated from American Ginseng.</title>
        <authorList>
            <person name="Fan S."/>
        </authorList>
    </citation>
    <scope>NUCLEOTIDE SEQUENCE</scope>
    <source>
        <strain evidence="2">SnTB1</strain>
    </source>
</reference>
<feature type="region of interest" description="Disordered" evidence="1">
    <location>
        <begin position="1"/>
        <end position="31"/>
    </location>
</feature>
<protein>
    <submittedName>
        <fullName evidence="2">Uncharacterized protein</fullName>
    </submittedName>
</protein>
<accession>A0A9X0DEU1</accession>
<comment type="caution">
    <text evidence="2">The sequence shown here is derived from an EMBL/GenBank/DDBJ whole genome shotgun (WGS) entry which is preliminary data.</text>
</comment>
<keyword evidence="3" id="KW-1185">Reference proteome</keyword>
<dbReference type="AlphaFoldDB" id="A0A9X0DEU1"/>
<evidence type="ECO:0000256" key="1">
    <source>
        <dbReference type="SAM" id="MobiDB-lite"/>
    </source>
</evidence>